<dbReference type="Proteomes" id="UP000251891">
    <property type="component" value="Unassembled WGS sequence"/>
</dbReference>
<protein>
    <recommendedName>
        <fullName evidence="3">Exo-alpha-sialidase</fullName>
    </recommendedName>
</protein>
<dbReference type="AlphaFoldDB" id="A0A365H1C0"/>
<evidence type="ECO:0000313" key="2">
    <source>
        <dbReference type="Proteomes" id="UP000251891"/>
    </source>
</evidence>
<gene>
    <name evidence="1" type="ORF">DPM19_22670</name>
</gene>
<organism evidence="1 2">
    <name type="scientific">Actinomadura craniellae</name>
    <dbReference type="NCBI Taxonomy" id="2231787"/>
    <lineage>
        <taxon>Bacteria</taxon>
        <taxon>Bacillati</taxon>
        <taxon>Actinomycetota</taxon>
        <taxon>Actinomycetes</taxon>
        <taxon>Streptosporangiales</taxon>
        <taxon>Thermomonosporaceae</taxon>
        <taxon>Actinomadura</taxon>
    </lineage>
</organism>
<accession>A0A365H1C0</accession>
<proteinExistence type="predicted"/>
<evidence type="ECO:0000313" key="1">
    <source>
        <dbReference type="EMBL" id="RAY12826.1"/>
    </source>
</evidence>
<evidence type="ECO:0008006" key="3">
    <source>
        <dbReference type="Google" id="ProtNLM"/>
    </source>
</evidence>
<keyword evidence="2" id="KW-1185">Reference proteome</keyword>
<dbReference type="InterPro" id="IPR011043">
    <property type="entry name" value="Gal_Oxase/kelch_b-propeller"/>
</dbReference>
<dbReference type="SUPFAM" id="SSF50965">
    <property type="entry name" value="Galactose oxidase, central domain"/>
    <property type="match status" value="1"/>
</dbReference>
<reference evidence="1 2" key="1">
    <citation type="submission" date="2018-06" db="EMBL/GenBank/DDBJ databases">
        <title>Actinomadura craniellae sp. nov. isolated from marine sponge Craniella sp.</title>
        <authorList>
            <person name="Li L."/>
            <person name="Xu Q.H."/>
            <person name="Lin H.W."/>
            <person name="Lu Y.H."/>
        </authorList>
    </citation>
    <scope>NUCLEOTIDE SEQUENCE [LARGE SCALE GENOMIC DNA]</scope>
    <source>
        <strain evidence="1 2">LHW63021</strain>
    </source>
</reference>
<sequence length="329" mass="33488">MTGPARRTATTRPVVAIVRPGAEPAWTRADPPADGDTLLNDVAPASADLAWAVGQSAGGPVLWHRAGRDWTPSRPPPAPAAAVGAALLGVDAASPAAAIAVGGHYDRLAGTETPVALHWDGARWTAASGLPAGRVLTSVAMPAPDAAWAVGHAFDRRGPRAFVARWDGSGWSPVDLPGSVAGRLHAVAAAGGRLWAAGESAGRSRRRPLILHWDGRGWTRPALPTGAADRPLTSLAALSATDVWAAGGGLLLHWDGTAWTAVDPPFPAVNTVAAGPTGQVWVAGGRGDLARFDGGRWAPVPDPPRDVVWLGSGSSADGPLMIVGSTRAG</sequence>
<dbReference type="EMBL" id="QLYX01000011">
    <property type="protein sequence ID" value="RAY12826.1"/>
    <property type="molecule type" value="Genomic_DNA"/>
</dbReference>
<comment type="caution">
    <text evidence="1">The sequence shown here is derived from an EMBL/GenBank/DDBJ whole genome shotgun (WGS) entry which is preliminary data.</text>
</comment>
<name>A0A365H1C0_9ACTN</name>